<dbReference type="InterPro" id="IPR003313">
    <property type="entry name" value="AraC-bd"/>
</dbReference>
<evidence type="ECO:0000256" key="1">
    <source>
        <dbReference type="ARBA" id="ARBA00023015"/>
    </source>
</evidence>
<protein>
    <recommendedName>
        <fullName evidence="4">HTH araC/xylS-type domain-containing protein</fullName>
    </recommendedName>
</protein>
<dbReference type="GO" id="GO:0003700">
    <property type="term" value="F:DNA-binding transcription factor activity"/>
    <property type="evidence" value="ECO:0007669"/>
    <property type="project" value="InterPro"/>
</dbReference>
<dbReference type="Pfam" id="PF12833">
    <property type="entry name" value="HTH_18"/>
    <property type="match status" value="1"/>
</dbReference>
<evidence type="ECO:0000259" key="4">
    <source>
        <dbReference type="PROSITE" id="PS01124"/>
    </source>
</evidence>
<dbReference type="Pfam" id="PF02311">
    <property type="entry name" value="AraC_binding"/>
    <property type="match status" value="1"/>
</dbReference>
<dbReference type="SUPFAM" id="SSF51182">
    <property type="entry name" value="RmlC-like cupins"/>
    <property type="match status" value="1"/>
</dbReference>
<dbReference type="PANTHER" id="PTHR43280">
    <property type="entry name" value="ARAC-FAMILY TRANSCRIPTIONAL REGULATOR"/>
    <property type="match status" value="1"/>
</dbReference>
<dbReference type="InterPro" id="IPR009057">
    <property type="entry name" value="Homeodomain-like_sf"/>
</dbReference>
<gene>
    <name evidence="5" type="ORF">A8708_31975</name>
</gene>
<proteinExistence type="predicted"/>
<sequence length="283" mass="33222">MSTQVNDLFSITLFDVKKVQYYSRIMFDISHSYLTVSYIKKGEVITTDDGKEYVAKTGDVMINRPNTPFNVISQEEGIHYLLSLKLHVREGVDFLQAFPLDKVIKVRDTALYEKKFDELQDLWAQKEADHYSVQSAFLALFLLHEIIESSKIGEKRKSRETFEITRFNYALHYIEKGLERNITREELAEIYHMNPIYFSRAFKQVYDLTPMQMLQKMRLIKAKRMLENPENTIELISQQCGFYDASHFNRIFQKSFGMSPSNFRKSIKSTKSGIVPTWSEDKL</sequence>
<dbReference type="InterPro" id="IPR020449">
    <property type="entry name" value="Tscrpt_reg_AraC-type_HTH"/>
</dbReference>
<dbReference type="InterPro" id="IPR018060">
    <property type="entry name" value="HTH_AraC"/>
</dbReference>
<dbReference type="InterPro" id="IPR011051">
    <property type="entry name" value="RmlC_Cupin_sf"/>
</dbReference>
<dbReference type="OrthoDB" id="2618294at2"/>
<reference evidence="5 6" key="1">
    <citation type="submission" date="2016-05" db="EMBL/GenBank/DDBJ databases">
        <title>Paenibacillus sp. 1ZS3-15 nov., isolated from the rhizosphere soil.</title>
        <authorList>
            <person name="Zhang X.X."/>
            <person name="Zhang J."/>
        </authorList>
    </citation>
    <scope>NUCLEOTIDE SEQUENCE [LARGE SCALE GENOMIC DNA]</scope>
    <source>
        <strain evidence="5 6">1ZS3-15</strain>
    </source>
</reference>
<dbReference type="RefSeq" id="WP_068664010.1">
    <property type="nucleotide sequence ID" value="NZ_LYPB01000061.1"/>
</dbReference>
<dbReference type="EMBL" id="LYPB01000061">
    <property type="protein sequence ID" value="OAS18873.1"/>
    <property type="molecule type" value="Genomic_DNA"/>
</dbReference>
<keyword evidence="1" id="KW-0805">Transcription regulation</keyword>
<dbReference type="AlphaFoldDB" id="A0A198AD45"/>
<organism evidence="5 6">
    <name type="scientific">Paenibacillus oryzisoli</name>
    <dbReference type="NCBI Taxonomy" id="1850517"/>
    <lineage>
        <taxon>Bacteria</taxon>
        <taxon>Bacillati</taxon>
        <taxon>Bacillota</taxon>
        <taxon>Bacilli</taxon>
        <taxon>Bacillales</taxon>
        <taxon>Paenibacillaceae</taxon>
        <taxon>Paenibacillus</taxon>
    </lineage>
</organism>
<evidence type="ECO:0000313" key="5">
    <source>
        <dbReference type="EMBL" id="OAS18873.1"/>
    </source>
</evidence>
<dbReference type="PROSITE" id="PS01124">
    <property type="entry name" value="HTH_ARAC_FAMILY_2"/>
    <property type="match status" value="1"/>
</dbReference>
<evidence type="ECO:0000313" key="6">
    <source>
        <dbReference type="Proteomes" id="UP000078454"/>
    </source>
</evidence>
<dbReference type="PANTHER" id="PTHR43280:SF2">
    <property type="entry name" value="HTH-TYPE TRANSCRIPTIONAL REGULATOR EXSA"/>
    <property type="match status" value="1"/>
</dbReference>
<dbReference type="Gene3D" id="1.10.10.60">
    <property type="entry name" value="Homeodomain-like"/>
    <property type="match status" value="2"/>
</dbReference>
<evidence type="ECO:0000256" key="2">
    <source>
        <dbReference type="ARBA" id="ARBA00023125"/>
    </source>
</evidence>
<keyword evidence="6" id="KW-1185">Reference proteome</keyword>
<dbReference type="SMART" id="SM00342">
    <property type="entry name" value="HTH_ARAC"/>
    <property type="match status" value="1"/>
</dbReference>
<dbReference type="GO" id="GO:0043565">
    <property type="term" value="F:sequence-specific DNA binding"/>
    <property type="evidence" value="ECO:0007669"/>
    <property type="project" value="InterPro"/>
</dbReference>
<accession>A0A198AD45</accession>
<evidence type="ECO:0000256" key="3">
    <source>
        <dbReference type="ARBA" id="ARBA00023163"/>
    </source>
</evidence>
<keyword evidence="3" id="KW-0804">Transcription</keyword>
<dbReference type="Proteomes" id="UP000078454">
    <property type="component" value="Unassembled WGS sequence"/>
</dbReference>
<dbReference type="PRINTS" id="PR00032">
    <property type="entry name" value="HTHARAC"/>
</dbReference>
<name>A0A198AD45_9BACL</name>
<keyword evidence="2" id="KW-0238">DNA-binding</keyword>
<dbReference type="STRING" id="1850517.A8708_31975"/>
<feature type="domain" description="HTH araC/xylS-type" evidence="4">
    <location>
        <begin position="168"/>
        <end position="266"/>
    </location>
</feature>
<comment type="caution">
    <text evidence="5">The sequence shown here is derived from an EMBL/GenBank/DDBJ whole genome shotgun (WGS) entry which is preliminary data.</text>
</comment>
<dbReference type="SUPFAM" id="SSF46689">
    <property type="entry name" value="Homeodomain-like"/>
    <property type="match status" value="2"/>
</dbReference>